<name>A0A378KI33_9GAMM</name>
<sequence>MTVENTIDIYVDTAKMKTSDIWPLNSRLSAVRARGRKGGRHKVKTYKIQDAKRMYQNKALAIADVCKVLNTSKPILYCI</sequence>
<dbReference type="AlphaFoldDB" id="A0A378KI33"/>
<protein>
    <submittedName>
        <fullName evidence="1">Site-specific DNA recombinase e14 prophage</fullName>
    </submittedName>
</protein>
<dbReference type="RefSeq" id="WP_115332821.1">
    <property type="nucleotide sequence ID" value="NZ_CAAAHP010000005.1"/>
</dbReference>
<dbReference type="OrthoDB" id="9797501at2"/>
<accession>A0A378KI33</accession>
<proteinExistence type="predicted"/>
<dbReference type="EMBL" id="UGOD01000004">
    <property type="protein sequence ID" value="STX81434.1"/>
    <property type="molecule type" value="Genomic_DNA"/>
</dbReference>
<evidence type="ECO:0000313" key="2">
    <source>
        <dbReference type="Proteomes" id="UP000254794"/>
    </source>
</evidence>
<keyword evidence="2" id="KW-1185">Reference proteome</keyword>
<evidence type="ECO:0000313" key="1">
    <source>
        <dbReference type="EMBL" id="STX81434.1"/>
    </source>
</evidence>
<dbReference type="Proteomes" id="UP000254794">
    <property type="component" value="Unassembled WGS sequence"/>
</dbReference>
<reference evidence="1 2" key="1">
    <citation type="submission" date="2018-06" db="EMBL/GenBank/DDBJ databases">
        <authorList>
            <consortium name="Pathogen Informatics"/>
            <person name="Doyle S."/>
        </authorList>
    </citation>
    <scope>NUCLEOTIDE SEQUENCE [LARGE SCALE GENOMIC DNA]</scope>
    <source>
        <strain evidence="1 2">NCTC13316</strain>
    </source>
</reference>
<organism evidence="1 2">
    <name type="scientific">Legionella busanensis</name>
    <dbReference type="NCBI Taxonomy" id="190655"/>
    <lineage>
        <taxon>Bacteria</taxon>
        <taxon>Pseudomonadati</taxon>
        <taxon>Pseudomonadota</taxon>
        <taxon>Gammaproteobacteria</taxon>
        <taxon>Legionellales</taxon>
        <taxon>Legionellaceae</taxon>
        <taxon>Legionella</taxon>
    </lineage>
</organism>
<gene>
    <name evidence="1" type="primary">pin_3</name>
    <name evidence="1" type="ORF">NCTC13316_03305</name>
</gene>